<dbReference type="SMART" id="SM00464">
    <property type="entry name" value="LON"/>
    <property type="match status" value="1"/>
</dbReference>
<dbReference type="PANTHER" id="PTHR46732:SF8">
    <property type="entry name" value="ATP-DEPENDENT PROTEASE LA (LON) DOMAIN PROTEIN"/>
    <property type="match status" value="1"/>
</dbReference>
<organism evidence="2 3">
    <name type="scientific">Marmoricola endophyticus</name>
    <dbReference type="NCBI Taxonomy" id="2040280"/>
    <lineage>
        <taxon>Bacteria</taxon>
        <taxon>Bacillati</taxon>
        <taxon>Actinomycetota</taxon>
        <taxon>Actinomycetes</taxon>
        <taxon>Propionibacteriales</taxon>
        <taxon>Nocardioidaceae</taxon>
        <taxon>Marmoricola</taxon>
    </lineage>
</organism>
<dbReference type="Pfam" id="PF02190">
    <property type="entry name" value="LON_substr_bdg"/>
    <property type="match status" value="1"/>
</dbReference>
<sequence>MTTRLPLFPLNTVAFPGVAVPLYVFEDRYRALVRDLLAEPDPTQRVFGITSIREGYEVTAPGDGEGHGAQSLHTVGTVMQLTEHERDEEGTFQIESVGRQRFRLHRIDGSGEYAVGEVDLVEDPPGEDLTPSAIEQAGRTLRTFEAYREQLGQLRGGVVLSGTFPTSPTFLSWSLSATCLLTGAEKQRLLETTDAESRLLLLRHLLAEEMRAMRAVPSLPATEVSRLRWSPN</sequence>
<reference evidence="2" key="1">
    <citation type="journal article" date="2014" name="Int. J. Syst. Evol. Microbiol.">
        <title>Complete genome sequence of Corynebacterium casei LMG S-19264T (=DSM 44701T), isolated from a smear-ripened cheese.</title>
        <authorList>
            <consortium name="US DOE Joint Genome Institute (JGI-PGF)"/>
            <person name="Walter F."/>
            <person name="Albersmeier A."/>
            <person name="Kalinowski J."/>
            <person name="Ruckert C."/>
        </authorList>
    </citation>
    <scope>NUCLEOTIDE SEQUENCE</scope>
    <source>
        <strain evidence="2">CGMCC 1.16067</strain>
    </source>
</reference>
<name>A0A917BVG1_9ACTN</name>
<evidence type="ECO:0000259" key="1">
    <source>
        <dbReference type="PROSITE" id="PS51787"/>
    </source>
</evidence>
<dbReference type="SUPFAM" id="SSF88697">
    <property type="entry name" value="PUA domain-like"/>
    <property type="match status" value="1"/>
</dbReference>
<dbReference type="InterPro" id="IPR015947">
    <property type="entry name" value="PUA-like_sf"/>
</dbReference>
<dbReference type="Proteomes" id="UP000649179">
    <property type="component" value="Unassembled WGS sequence"/>
</dbReference>
<dbReference type="PANTHER" id="PTHR46732">
    <property type="entry name" value="ATP-DEPENDENT PROTEASE LA (LON) DOMAIN PROTEIN"/>
    <property type="match status" value="1"/>
</dbReference>
<feature type="domain" description="Lon N-terminal" evidence="1">
    <location>
        <begin position="5"/>
        <end position="210"/>
    </location>
</feature>
<dbReference type="PROSITE" id="PS51787">
    <property type="entry name" value="LON_N"/>
    <property type="match status" value="1"/>
</dbReference>
<dbReference type="InterPro" id="IPR003111">
    <property type="entry name" value="Lon_prtase_N"/>
</dbReference>
<evidence type="ECO:0000313" key="2">
    <source>
        <dbReference type="EMBL" id="GGF58346.1"/>
    </source>
</evidence>
<dbReference type="RefSeq" id="WP_188781390.1">
    <property type="nucleotide sequence ID" value="NZ_BMKQ01000002.1"/>
</dbReference>
<protein>
    <recommendedName>
        <fullName evidence="1">Lon N-terminal domain-containing protein</fullName>
    </recommendedName>
</protein>
<evidence type="ECO:0000313" key="3">
    <source>
        <dbReference type="Proteomes" id="UP000649179"/>
    </source>
</evidence>
<dbReference type="EMBL" id="BMKQ01000002">
    <property type="protein sequence ID" value="GGF58346.1"/>
    <property type="molecule type" value="Genomic_DNA"/>
</dbReference>
<gene>
    <name evidence="2" type="ORF">GCM10011519_35230</name>
</gene>
<dbReference type="InterPro" id="IPR046336">
    <property type="entry name" value="Lon_prtase_N_sf"/>
</dbReference>
<proteinExistence type="predicted"/>
<reference evidence="2" key="2">
    <citation type="submission" date="2020-09" db="EMBL/GenBank/DDBJ databases">
        <authorList>
            <person name="Sun Q."/>
            <person name="Zhou Y."/>
        </authorList>
    </citation>
    <scope>NUCLEOTIDE SEQUENCE</scope>
    <source>
        <strain evidence="2">CGMCC 1.16067</strain>
    </source>
</reference>
<comment type="caution">
    <text evidence="2">The sequence shown here is derived from an EMBL/GenBank/DDBJ whole genome shotgun (WGS) entry which is preliminary data.</text>
</comment>
<keyword evidence="3" id="KW-1185">Reference proteome</keyword>
<dbReference type="Gene3D" id="2.30.130.40">
    <property type="entry name" value="LON domain-like"/>
    <property type="match status" value="1"/>
</dbReference>
<accession>A0A917BVG1</accession>
<dbReference type="AlphaFoldDB" id="A0A917BVG1"/>